<comment type="similarity">
    <text evidence="1">Belongs to the short-chain dehydrogenases/reductases (SDR) family.</text>
</comment>
<evidence type="ECO:0000313" key="4">
    <source>
        <dbReference type="EMBL" id="PTM54944.1"/>
    </source>
</evidence>
<dbReference type="CDD" id="cd05233">
    <property type="entry name" value="SDR_c"/>
    <property type="match status" value="1"/>
</dbReference>
<proteinExistence type="inferred from homology"/>
<dbReference type="OrthoDB" id="9803333at2"/>
<accession>A0A2T4Z2E4</accession>
<keyword evidence="2" id="KW-0560">Oxidoreductase</keyword>
<dbReference type="Proteomes" id="UP000241808">
    <property type="component" value="Unassembled WGS sequence"/>
</dbReference>
<gene>
    <name evidence="4" type="ORF">C8P69_10594</name>
</gene>
<dbReference type="InterPro" id="IPR036291">
    <property type="entry name" value="NAD(P)-bd_dom_sf"/>
</dbReference>
<feature type="domain" description="Ketoreductase" evidence="3">
    <location>
        <begin position="3"/>
        <end position="155"/>
    </location>
</feature>
<dbReference type="InterPro" id="IPR002347">
    <property type="entry name" value="SDR_fam"/>
</dbReference>
<evidence type="ECO:0000256" key="1">
    <source>
        <dbReference type="ARBA" id="ARBA00006484"/>
    </source>
</evidence>
<dbReference type="InterPro" id="IPR051122">
    <property type="entry name" value="SDR_DHRS6-like"/>
</dbReference>
<evidence type="ECO:0000313" key="5">
    <source>
        <dbReference type="Proteomes" id="UP000241808"/>
    </source>
</evidence>
<dbReference type="PRINTS" id="PR00081">
    <property type="entry name" value="GDHRDH"/>
</dbReference>
<dbReference type="Gene3D" id="3.40.50.720">
    <property type="entry name" value="NAD(P)-binding Rossmann-like Domain"/>
    <property type="match status" value="1"/>
</dbReference>
<evidence type="ECO:0000256" key="2">
    <source>
        <dbReference type="ARBA" id="ARBA00023002"/>
    </source>
</evidence>
<comment type="caution">
    <text evidence="4">The sequence shown here is derived from an EMBL/GenBank/DDBJ whole genome shotgun (WGS) entry which is preliminary data.</text>
</comment>
<dbReference type="SMART" id="SM00822">
    <property type="entry name" value="PKS_KR"/>
    <property type="match status" value="1"/>
</dbReference>
<dbReference type="AlphaFoldDB" id="A0A2T4Z2E4"/>
<dbReference type="EMBL" id="PZZL01000005">
    <property type="protein sequence ID" value="PTM54944.1"/>
    <property type="molecule type" value="Genomic_DNA"/>
</dbReference>
<protein>
    <submittedName>
        <fullName evidence="4">NAD(P)-dependent dehydrogenase (Short-subunit alcohol dehydrogenase family)</fullName>
    </submittedName>
</protein>
<dbReference type="Pfam" id="PF13561">
    <property type="entry name" value="adh_short_C2"/>
    <property type="match status" value="1"/>
</dbReference>
<dbReference type="PANTHER" id="PTHR43477">
    <property type="entry name" value="DIHYDROANTICAPSIN 7-DEHYDROGENASE"/>
    <property type="match status" value="1"/>
</dbReference>
<dbReference type="GO" id="GO:0016491">
    <property type="term" value="F:oxidoreductase activity"/>
    <property type="evidence" value="ECO:0007669"/>
    <property type="project" value="UniProtKB-KW"/>
</dbReference>
<dbReference type="SUPFAM" id="SSF51735">
    <property type="entry name" value="NAD(P)-binding Rossmann-fold domains"/>
    <property type="match status" value="1"/>
</dbReference>
<organism evidence="4 5">
    <name type="scientific">Phreatobacter oligotrophus</name>
    <dbReference type="NCBI Taxonomy" id="1122261"/>
    <lineage>
        <taxon>Bacteria</taxon>
        <taxon>Pseudomonadati</taxon>
        <taxon>Pseudomonadota</taxon>
        <taxon>Alphaproteobacteria</taxon>
        <taxon>Hyphomicrobiales</taxon>
        <taxon>Phreatobacteraceae</taxon>
        <taxon>Phreatobacter</taxon>
    </lineage>
</organism>
<dbReference type="InterPro" id="IPR057326">
    <property type="entry name" value="KR_dom"/>
</dbReference>
<name>A0A2T4Z2E4_9HYPH</name>
<keyword evidence="5" id="KW-1185">Reference proteome</keyword>
<sequence length="243" mass="24605">MADTYLIYGGAGGIGSALARRLRAKGYGVHLVSRDADRLAALAGEIGATWTAADVTDREAIATATAAAGPSLAGLAYCVGSINLKPVARLTDADFTRDFEINALGAVRAVQAALPALKAYEGETASILLVSTVAVAQGFSAHASVSMAKGAVEGLTVALAAELAPKIRVNCVAPSLTRTPLAQGLTSNETMAKAIAALHAIPRLGEADDVAALGALLLDRDAGWITGQIIGVDGGRSMLRTKG</sequence>
<dbReference type="PANTHER" id="PTHR43477:SF1">
    <property type="entry name" value="DIHYDROANTICAPSIN 7-DEHYDROGENASE"/>
    <property type="match status" value="1"/>
</dbReference>
<dbReference type="RefSeq" id="WP_108177721.1">
    <property type="nucleotide sequence ID" value="NZ_PZZL01000005.1"/>
</dbReference>
<evidence type="ECO:0000259" key="3">
    <source>
        <dbReference type="SMART" id="SM00822"/>
    </source>
</evidence>
<reference evidence="4 5" key="1">
    <citation type="submission" date="2018-04" db="EMBL/GenBank/DDBJ databases">
        <title>Genomic Encyclopedia of Archaeal and Bacterial Type Strains, Phase II (KMG-II): from individual species to whole genera.</title>
        <authorList>
            <person name="Goeker M."/>
        </authorList>
    </citation>
    <scope>NUCLEOTIDE SEQUENCE [LARGE SCALE GENOMIC DNA]</scope>
    <source>
        <strain evidence="4 5">DSM 25521</strain>
    </source>
</reference>